<dbReference type="PANTHER" id="PTHR48111:SF1">
    <property type="entry name" value="TWO-COMPONENT RESPONSE REGULATOR ORR33"/>
    <property type="match status" value="1"/>
</dbReference>
<dbReference type="SUPFAM" id="SSF46894">
    <property type="entry name" value="C-terminal effector domain of the bipartite response regulators"/>
    <property type="match status" value="1"/>
</dbReference>
<evidence type="ECO:0000256" key="3">
    <source>
        <dbReference type="ARBA" id="ARBA00023015"/>
    </source>
</evidence>
<dbReference type="GO" id="GO:0006355">
    <property type="term" value="P:regulation of DNA-templated transcription"/>
    <property type="evidence" value="ECO:0007669"/>
    <property type="project" value="InterPro"/>
</dbReference>
<dbReference type="InterPro" id="IPR001867">
    <property type="entry name" value="OmpR/PhoB-type_DNA-bd"/>
</dbReference>
<name>A0A1H4IZ52_RHOJO</name>
<dbReference type="GO" id="GO:0000976">
    <property type="term" value="F:transcription cis-regulatory region binding"/>
    <property type="evidence" value="ECO:0007669"/>
    <property type="project" value="TreeGrafter"/>
</dbReference>
<evidence type="ECO:0000313" key="10">
    <source>
        <dbReference type="Proteomes" id="UP000183407"/>
    </source>
</evidence>
<evidence type="ECO:0000256" key="5">
    <source>
        <dbReference type="ARBA" id="ARBA00023163"/>
    </source>
</evidence>
<feature type="domain" description="OmpR/PhoB-type" evidence="8">
    <location>
        <begin position="149"/>
        <end position="248"/>
    </location>
</feature>
<keyword evidence="3" id="KW-0805">Transcription regulation</keyword>
<dbReference type="CDD" id="cd00383">
    <property type="entry name" value="trans_reg_C"/>
    <property type="match status" value="1"/>
</dbReference>
<reference evidence="10" key="1">
    <citation type="submission" date="2016-10" db="EMBL/GenBank/DDBJ databases">
        <authorList>
            <person name="Varghese N."/>
        </authorList>
    </citation>
    <scope>NUCLEOTIDE SEQUENCE [LARGE SCALE GENOMIC DNA]</scope>
    <source>
        <strain evidence="10">DSM 44719</strain>
    </source>
</reference>
<evidence type="ECO:0000256" key="7">
    <source>
        <dbReference type="SAM" id="MobiDB-lite"/>
    </source>
</evidence>
<dbReference type="InterPro" id="IPR039420">
    <property type="entry name" value="WalR-like"/>
</dbReference>
<dbReference type="PROSITE" id="PS51755">
    <property type="entry name" value="OMPR_PHOB"/>
    <property type="match status" value="1"/>
</dbReference>
<gene>
    <name evidence="9" type="ORF">SAMN04490220_0611</name>
</gene>
<dbReference type="SMART" id="SM00862">
    <property type="entry name" value="Trans_reg_C"/>
    <property type="match status" value="1"/>
</dbReference>
<evidence type="ECO:0000313" key="9">
    <source>
        <dbReference type="EMBL" id="SEB38572.1"/>
    </source>
</evidence>
<dbReference type="SUPFAM" id="SSF55781">
    <property type="entry name" value="GAF domain-like"/>
    <property type="match status" value="1"/>
</dbReference>
<dbReference type="RefSeq" id="WP_073358078.1">
    <property type="nucleotide sequence ID" value="NZ_FNTL01000002.1"/>
</dbReference>
<feature type="DNA-binding region" description="OmpR/PhoB-type" evidence="6">
    <location>
        <begin position="149"/>
        <end position="248"/>
    </location>
</feature>
<protein>
    <submittedName>
        <fullName evidence="9">DNA-binding response regulator, OmpR family, contains REC and winged-helix (WHTH) domain</fullName>
    </submittedName>
</protein>
<dbReference type="GO" id="GO:0000156">
    <property type="term" value="F:phosphorelay response regulator activity"/>
    <property type="evidence" value="ECO:0007669"/>
    <property type="project" value="TreeGrafter"/>
</dbReference>
<sequence>MLSAERPSPATHSSFLPTPPGQGQRAVVVVGQRPGETERRLANLVGQVGWNSVRVLDEENIVWAATVHHPAAVIIVADADDWTVRTVRAVRAATQGVIVVVGRLDALRTVHILTVGADSVVTDDAPDAEILARLFALIRREPGTVEESTHYLQADGLTLDLRNREVTQAGDTVRLTSTEFRLLQLLMQEHGRTVPNQKIIARVWGGGAAEGINTLRIFIARLRRKLGDPATNPRLVASIRGHGYRFLPQVIELRTDGRDDPAPDAEPMSGLDAVERLAHSLAGCADTRTVSEAFVHFLVNGTTVDGVAVHRKVNRRLLLQAQYGLSPEWVRHATDLPITGGLAAGAALEASSELVVLDRGPRRFRDTARLLQDEGVASTLFLPFNFGPNAIGCVGVTRRTTGPWSARPLSVLRALTAVYGSQAAARTA</sequence>
<dbReference type="GO" id="GO:0005829">
    <property type="term" value="C:cytosol"/>
    <property type="evidence" value="ECO:0007669"/>
    <property type="project" value="TreeGrafter"/>
</dbReference>
<evidence type="ECO:0000256" key="4">
    <source>
        <dbReference type="ARBA" id="ARBA00023125"/>
    </source>
</evidence>
<dbReference type="Pfam" id="PF00486">
    <property type="entry name" value="Trans_reg_C"/>
    <property type="match status" value="1"/>
</dbReference>
<evidence type="ECO:0000256" key="2">
    <source>
        <dbReference type="ARBA" id="ARBA00023012"/>
    </source>
</evidence>
<organism evidence="9 10">
    <name type="scientific">Rhodococcus jostii</name>
    <dbReference type="NCBI Taxonomy" id="132919"/>
    <lineage>
        <taxon>Bacteria</taxon>
        <taxon>Bacillati</taxon>
        <taxon>Actinomycetota</taxon>
        <taxon>Actinomycetes</taxon>
        <taxon>Mycobacteriales</taxon>
        <taxon>Nocardiaceae</taxon>
        <taxon>Rhodococcus</taxon>
    </lineage>
</organism>
<evidence type="ECO:0000256" key="6">
    <source>
        <dbReference type="PROSITE-ProRule" id="PRU01091"/>
    </source>
</evidence>
<dbReference type="EMBL" id="FNTL01000002">
    <property type="protein sequence ID" value="SEB38572.1"/>
    <property type="molecule type" value="Genomic_DNA"/>
</dbReference>
<keyword evidence="1" id="KW-0597">Phosphoprotein</keyword>
<keyword evidence="2" id="KW-0902">Two-component regulatory system</keyword>
<proteinExistence type="predicted"/>
<dbReference type="InterPro" id="IPR029016">
    <property type="entry name" value="GAF-like_dom_sf"/>
</dbReference>
<keyword evidence="4 6" id="KW-0238">DNA-binding</keyword>
<accession>A0A1H4IZ52</accession>
<dbReference type="GO" id="GO:0032993">
    <property type="term" value="C:protein-DNA complex"/>
    <property type="evidence" value="ECO:0007669"/>
    <property type="project" value="TreeGrafter"/>
</dbReference>
<dbReference type="OrthoDB" id="8927943at2"/>
<dbReference type="AlphaFoldDB" id="A0A1H4IZ52"/>
<dbReference type="Proteomes" id="UP000183407">
    <property type="component" value="Unassembled WGS sequence"/>
</dbReference>
<dbReference type="PANTHER" id="PTHR48111">
    <property type="entry name" value="REGULATOR OF RPOS"/>
    <property type="match status" value="1"/>
</dbReference>
<evidence type="ECO:0000256" key="1">
    <source>
        <dbReference type="ARBA" id="ARBA00022553"/>
    </source>
</evidence>
<dbReference type="InterPro" id="IPR016032">
    <property type="entry name" value="Sig_transdc_resp-reg_C-effctor"/>
</dbReference>
<feature type="region of interest" description="Disordered" evidence="7">
    <location>
        <begin position="1"/>
        <end position="23"/>
    </location>
</feature>
<dbReference type="Gene3D" id="1.10.10.10">
    <property type="entry name" value="Winged helix-like DNA-binding domain superfamily/Winged helix DNA-binding domain"/>
    <property type="match status" value="1"/>
</dbReference>
<dbReference type="Gene3D" id="3.30.450.40">
    <property type="match status" value="1"/>
</dbReference>
<dbReference type="InterPro" id="IPR036388">
    <property type="entry name" value="WH-like_DNA-bd_sf"/>
</dbReference>
<keyword evidence="5" id="KW-0804">Transcription</keyword>
<evidence type="ECO:0000259" key="8">
    <source>
        <dbReference type="PROSITE" id="PS51755"/>
    </source>
</evidence>